<reference evidence="1 2" key="1">
    <citation type="submission" date="2018-05" db="EMBL/GenBank/DDBJ databases">
        <title>Paenibacillus flagellatus sp. nov., isolated from selenium mineral soil.</title>
        <authorList>
            <person name="Dai X."/>
        </authorList>
    </citation>
    <scope>NUCLEOTIDE SEQUENCE [LARGE SCALE GENOMIC DNA]</scope>
    <source>
        <strain evidence="1 2">DXL2</strain>
    </source>
</reference>
<protein>
    <submittedName>
        <fullName evidence="1">Uncharacterized protein</fullName>
    </submittedName>
</protein>
<accession>A0A2V5K3S5</accession>
<dbReference type="OrthoDB" id="1683552at2"/>
<dbReference type="AlphaFoldDB" id="A0A2V5K3S5"/>
<dbReference type="Proteomes" id="UP000247476">
    <property type="component" value="Unassembled WGS sequence"/>
</dbReference>
<name>A0A2V5K3S5_9BACL</name>
<dbReference type="RefSeq" id="WP_110840874.1">
    <property type="nucleotide sequence ID" value="NZ_QJVJ01000006.1"/>
</dbReference>
<sequence>MTSSVCPLCNGLLPLHAPCPNCGQPLTDGGRLDDYTGPYAPYRPIDDMKLTNGYPDLAEHTCIHRTYCAACGRDAVLQVKEWDS</sequence>
<proteinExistence type="predicted"/>
<gene>
    <name evidence="1" type="ORF">DLM86_15145</name>
</gene>
<comment type="caution">
    <text evidence="1">The sequence shown here is derived from an EMBL/GenBank/DDBJ whole genome shotgun (WGS) entry which is preliminary data.</text>
</comment>
<evidence type="ECO:0000313" key="1">
    <source>
        <dbReference type="EMBL" id="PYI53888.1"/>
    </source>
</evidence>
<organism evidence="1 2">
    <name type="scientific">Paenibacillus flagellatus</name>
    <dbReference type="NCBI Taxonomy" id="2211139"/>
    <lineage>
        <taxon>Bacteria</taxon>
        <taxon>Bacillati</taxon>
        <taxon>Bacillota</taxon>
        <taxon>Bacilli</taxon>
        <taxon>Bacillales</taxon>
        <taxon>Paenibacillaceae</taxon>
        <taxon>Paenibacillus</taxon>
    </lineage>
</organism>
<dbReference type="EMBL" id="QJVJ01000006">
    <property type="protein sequence ID" value="PYI53888.1"/>
    <property type="molecule type" value="Genomic_DNA"/>
</dbReference>
<evidence type="ECO:0000313" key="2">
    <source>
        <dbReference type="Proteomes" id="UP000247476"/>
    </source>
</evidence>
<keyword evidence="2" id="KW-1185">Reference proteome</keyword>